<evidence type="ECO:0000256" key="3">
    <source>
        <dbReference type="ARBA" id="ARBA00023163"/>
    </source>
</evidence>
<dbReference type="PRINTS" id="PR00598">
    <property type="entry name" value="HTHMARR"/>
</dbReference>
<accession>A0A939B6S1</accession>
<sequence>MDNTLCRIRDLYRAIAEFESSFSKTYGISLNEGMLLCTLLDKGQQTSSEIADALGLSHSNASKVIRSVEDKDLITRQVGKEDKRQMNFILTAAGRELITRIKNTTYHLPELLAKAIRQTE</sequence>
<keyword evidence="2" id="KW-0238">DNA-binding</keyword>
<gene>
    <name evidence="5" type="ORF">H6A34_02855</name>
</gene>
<dbReference type="RefSeq" id="WP_205103324.1">
    <property type="nucleotide sequence ID" value="NZ_JACJJG010000006.1"/>
</dbReference>
<dbReference type="EMBL" id="JACJJG010000006">
    <property type="protein sequence ID" value="MBM6672820.1"/>
    <property type="molecule type" value="Genomic_DNA"/>
</dbReference>
<dbReference type="SUPFAM" id="SSF46785">
    <property type="entry name" value="Winged helix' DNA-binding domain"/>
    <property type="match status" value="1"/>
</dbReference>
<evidence type="ECO:0000313" key="6">
    <source>
        <dbReference type="Proteomes" id="UP000706891"/>
    </source>
</evidence>
<keyword evidence="3" id="KW-0804">Transcription</keyword>
<dbReference type="Pfam" id="PF01047">
    <property type="entry name" value="MarR"/>
    <property type="match status" value="1"/>
</dbReference>
<dbReference type="PANTHER" id="PTHR42756:SF1">
    <property type="entry name" value="TRANSCRIPTIONAL REPRESSOR OF EMRAB OPERON"/>
    <property type="match status" value="1"/>
</dbReference>
<dbReference type="SMART" id="SM00347">
    <property type="entry name" value="HTH_MARR"/>
    <property type="match status" value="1"/>
</dbReference>
<organism evidence="5 6">
    <name type="scientific">Marseilla massiliensis</name>
    <dbReference type="NCBI Taxonomy" id="1841864"/>
    <lineage>
        <taxon>Bacteria</taxon>
        <taxon>Pseudomonadati</taxon>
        <taxon>Bacteroidota</taxon>
        <taxon>Bacteroidia</taxon>
        <taxon>Bacteroidales</taxon>
        <taxon>Prevotellaceae</taxon>
        <taxon>Marseilla</taxon>
    </lineage>
</organism>
<keyword evidence="1" id="KW-0805">Transcription regulation</keyword>
<evidence type="ECO:0000256" key="1">
    <source>
        <dbReference type="ARBA" id="ARBA00023015"/>
    </source>
</evidence>
<dbReference type="Gene3D" id="1.10.10.10">
    <property type="entry name" value="Winged helix-like DNA-binding domain superfamily/Winged helix DNA-binding domain"/>
    <property type="match status" value="1"/>
</dbReference>
<evidence type="ECO:0000259" key="4">
    <source>
        <dbReference type="PROSITE" id="PS50995"/>
    </source>
</evidence>
<dbReference type="InterPro" id="IPR036388">
    <property type="entry name" value="WH-like_DNA-bd_sf"/>
</dbReference>
<evidence type="ECO:0000313" key="5">
    <source>
        <dbReference type="EMBL" id="MBM6672820.1"/>
    </source>
</evidence>
<reference evidence="5" key="2">
    <citation type="journal article" date="2021" name="Sci. Rep.">
        <title>The distribution of antibiotic resistance genes in chicken gut microbiota commensals.</title>
        <authorList>
            <person name="Juricova H."/>
            <person name="Matiasovicova J."/>
            <person name="Kubasova T."/>
            <person name="Cejkova D."/>
            <person name="Rychlik I."/>
        </authorList>
    </citation>
    <scope>NUCLEOTIDE SEQUENCE</scope>
    <source>
        <strain evidence="5">An824</strain>
    </source>
</reference>
<dbReference type="PANTHER" id="PTHR42756">
    <property type="entry name" value="TRANSCRIPTIONAL REGULATOR, MARR"/>
    <property type="match status" value="1"/>
</dbReference>
<comment type="caution">
    <text evidence="5">The sequence shown here is derived from an EMBL/GenBank/DDBJ whole genome shotgun (WGS) entry which is preliminary data.</text>
</comment>
<dbReference type="Proteomes" id="UP000706891">
    <property type="component" value="Unassembled WGS sequence"/>
</dbReference>
<feature type="domain" description="HTH marR-type" evidence="4">
    <location>
        <begin position="1"/>
        <end position="120"/>
    </location>
</feature>
<dbReference type="PROSITE" id="PS50995">
    <property type="entry name" value="HTH_MARR_2"/>
    <property type="match status" value="1"/>
</dbReference>
<reference evidence="5" key="1">
    <citation type="submission" date="2020-08" db="EMBL/GenBank/DDBJ databases">
        <authorList>
            <person name="Cejkova D."/>
            <person name="Kubasova T."/>
            <person name="Jahodarova E."/>
            <person name="Rychlik I."/>
        </authorList>
    </citation>
    <scope>NUCLEOTIDE SEQUENCE</scope>
    <source>
        <strain evidence="5">An824</strain>
    </source>
</reference>
<dbReference type="InterPro" id="IPR000835">
    <property type="entry name" value="HTH_MarR-typ"/>
</dbReference>
<proteinExistence type="predicted"/>
<dbReference type="GO" id="GO:0003677">
    <property type="term" value="F:DNA binding"/>
    <property type="evidence" value="ECO:0007669"/>
    <property type="project" value="UniProtKB-KW"/>
</dbReference>
<protein>
    <submittedName>
        <fullName evidence="5">MarR family transcriptional regulator</fullName>
    </submittedName>
</protein>
<name>A0A939B6S1_9BACT</name>
<dbReference type="InterPro" id="IPR036390">
    <property type="entry name" value="WH_DNA-bd_sf"/>
</dbReference>
<keyword evidence="6" id="KW-1185">Reference proteome</keyword>
<dbReference type="AlphaFoldDB" id="A0A939B6S1"/>
<dbReference type="GO" id="GO:0003700">
    <property type="term" value="F:DNA-binding transcription factor activity"/>
    <property type="evidence" value="ECO:0007669"/>
    <property type="project" value="InterPro"/>
</dbReference>
<evidence type="ECO:0000256" key="2">
    <source>
        <dbReference type="ARBA" id="ARBA00023125"/>
    </source>
</evidence>